<proteinExistence type="predicted"/>
<evidence type="ECO:0000313" key="1">
    <source>
        <dbReference type="EMBL" id="PPR04458.1"/>
    </source>
</evidence>
<protein>
    <submittedName>
        <fullName evidence="1">Uncharacterized protein</fullName>
    </submittedName>
</protein>
<dbReference type="InParanoid" id="A0A409YN45"/>
<gene>
    <name evidence="1" type="ORF">CVT26_002235</name>
</gene>
<accession>A0A409YN45</accession>
<keyword evidence="2" id="KW-1185">Reference proteome</keyword>
<sequence length="349" mass="39244">MQLLLLPPNLPCKKSVFSLGSTPRNSFFYFVNDCPDISFSVLESKFATDFEAVKSLLSRSPAPPTTPEDLRKTIIFVNTVAATQILPHELRDWLPSSLGQYVGFLDSHRSSDTLRRPHDVLNRRKLIARRKSLADEYRRRILKYPTVLSTWVSNCLANLHPEFHRTVSETIITSSRVLSYPHDGFFDDSAPTYTLFLYLIIKHVDCHGFPIAMLTSRLVPLASFTAYGRAIDAPNFTRVIPIGFKVQAIKTFKDNSQLSSQGFWSGVNARLLRSTGSRWNLNHSRSWTGVDPKAGLHRISSHEGGLCNGSTHGSPPLAAVRHPLRWDNLIEMIGPKSYFGCVSMDFDGH</sequence>
<dbReference type="Proteomes" id="UP000284706">
    <property type="component" value="Unassembled WGS sequence"/>
</dbReference>
<name>A0A409YN45_9AGAR</name>
<organism evidence="1 2">
    <name type="scientific">Gymnopilus dilepis</name>
    <dbReference type="NCBI Taxonomy" id="231916"/>
    <lineage>
        <taxon>Eukaryota</taxon>
        <taxon>Fungi</taxon>
        <taxon>Dikarya</taxon>
        <taxon>Basidiomycota</taxon>
        <taxon>Agaricomycotina</taxon>
        <taxon>Agaricomycetes</taxon>
        <taxon>Agaricomycetidae</taxon>
        <taxon>Agaricales</taxon>
        <taxon>Agaricineae</taxon>
        <taxon>Hymenogastraceae</taxon>
        <taxon>Gymnopilus</taxon>
    </lineage>
</organism>
<dbReference type="AlphaFoldDB" id="A0A409YN45"/>
<dbReference type="EMBL" id="NHYE01000622">
    <property type="protein sequence ID" value="PPR04458.1"/>
    <property type="molecule type" value="Genomic_DNA"/>
</dbReference>
<comment type="caution">
    <text evidence="1">The sequence shown here is derived from an EMBL/GenBank/DDBJ whole genome shotgun (WGS) entry which is preliminary data.</text>
</comment>
<evidence type="ECO:0000313" key="2">
    <source>
        <dbReference type="Proteomes" id="UP000284706"/>
    </source>
</evidence>
<reference evidence="1 2" key="1">
    <citation type="journal article" date="2018" name="Evol. Lett.">
        <title>Horizontal gene cluster transfer increased hallucinogenic mushroom diversity.</title>
        <authorList>
            <person name="Reynolds H.T."/>
            <person name="Vijayakumar V."/>
            <person name="Gluck-Thaler E."/>
            <person name="Korotkin H.B."/>
            <person name="Matheny P.B."/>
            <person name="Slot J.C."/>
        </authorList>
    </citation>
    <scope>NUCLEOTIDE SEQUENCE [LARGE SCALE GENOMIC DNA]</scope>
    <source>
        <strain evidence="1 2">SRW20</strain>
    </source>
</reference>